<evidence type="ECO:0000256" key="3">
    <source>
        <dbReference type="ARBA" id="ARBA00022860"/>
    </source>
</evidence>
<dbReference type="InterPro" id="IPR027417">
    <property type="entry name" value="P-loop_NTPase"/>
</dbReference>
<evidence type="ECO:0000313" key="12">
    <source>
        <dbReference type="Proteomes" id="UP000242715"/>
    </source>
</evidence>
<organism evidence="11 12">
    <name type="scientific">Trifolium subterraneum</name>
    <name type="common">Subterranean clover</name>
    <dbReference type="NCBI Taxonomy" id="3900"/>
    <lineage>
        <taxon>Eukaryota</taxon>
        <taxon>Viridiplantae</taxon>
        <taxon>Streptophyta</taxon>
        <taxon>Embryophyta</taxon>
        <taxon>Tracheophyta</taxon>
        <taxon>Spermatophyta</taxon>
        <taxon>Magnoliopsida</taxon>
        <taxon>eudicotyledons</taxon>
        <taxon>Gunneridae</taxon>
        <taxon>Pentapetalae</taxon>
        <taxon>rosids</taxon>
        <taxon>fabids</taxon>
        <taxon>Fabales</taxon>
        <taxon>Fabaceae</taxon>
        <taxon>Papilionoideae</taxon>
        <taxon>50 kb inversion clade</taxon>
        <taxon>NPAAA clade</taxon>
        <taxon>Hologalegina</taxon>
        <taxon>IRL clade</taxon>
        <taxon>Trifolieae</taxon>
        <taxon>Trifolium</taxon>
    </lineage>
</organism>
<name>A0A2Z6NTD6_TRISU</name>
<dbReference type="Pfam" id="PF00063">
    <property type="entry name" value="Myosin_head"/>
    <property type="match status" value="2"/>
</dbReference>
<dbReference type="GO" id="GO:0005516">
    <property type="term" value="F:calmodulin binding"/>
    <property type="evidence" value="ECO:0007669"/>
    <property type="project" value="UniProtKB-KW"/>
</dbReference>
<evidence type="ECO:0000256" key="8">
    <source>
        <dbReference type="SAM" id="Coils"/>
    </source>
</evidence>
<dbReference type="Gene3D" id="1.20.5.190">
    <property type="match status" value="2"/>
</dbReference>
<evidence type="ECO:0000256" key="7">
    <source>
        <dbReference type="PROSITE-ProRule" id="PRU00782"/>
    </source>
</evidence>
<dbReference type="GO" id="GO:0007015">
    <property type="term" value="P:actin filament organization"/>
    <property type="evidence" value="ECO:0007669"/>
    <property type="project" value="TreeGrafter"/>
</dbReference>
<dbReference type="OrthoDB" id="6108017at2759"/>
<protein>
    <recommendedName>
        <fullName evidence="10">Myosin motor domain-containing protein</fullName>
    </recommendedName>
</protein>
<dbReference type="Gene3D" id="1.20.5.170">
    <property type="match status" value="1"/>
</dbReference>
<comment type="similarity">
    <text evidence="7">Belongs to the TRAFAC class myosin-kinesin ATPase superfamily. Myosin family.</text>
</comment>
<gene>
    <name evidence="11" type="ORF">TSUD_25930</name>
</gene>
<evidence type="ECO:0000256" key="1">
    <source>
        <dbReference type="ARBA" id="ARBA00022741"/>
    </source>
</evidence>
<keyword evidence="8" id="KW-0175">Coiled coil</keyword>
<dbReference type="Pfam" id="PF00612">
    <property type="entry name" value="IQ"/>
    <property type="match status" value="2"/>
</dbReference>
<dbReference type="Gene3D" id="1.20.120.720">
    <property type="entry name" value="Myosin VI head, motor domain, U50 subdomain"/>
    <property type="match status" value="1"/>
</dbReference>
<reference evidence="12" key="1">
    <citation type="journal article" date="2017" name="Front. Plant Sci.">
        <title>Climate Clever Clovers: New Paradigm to Reduce the Environmental Footprint of Ruminants by Breeding Low Methanogenic Forages Utilizing Haplotype Variation.</title>
        <authorList>
            <person name="Kaur P."/>
            <person name="Appels R."/>
            <person name="Bayer P.E."/>
            <person name="Keeble-Gagnere G."/>
            <person name="Wang J."/>
            <person name="Hirakawa H."/>
            <person name="Shirasawa K."/>
            <person name="Vercoe P."/>
            <person name="Stefanova K."/>
            <person name="Durmic Z."/>
            <person name="Nichols P."/>
            <person name="Revell C."/>
            <person name="Isobe S.N."/>
            <person name="Edwards D."/>
            <person name="Erskine W."/>
        </authorList>
    </citation>
    <scope>NUCLEOTIDE SEQUENCE [LARGE SCALE GENOMIC DNA]</scope>
    <source>
        <strain evidence="12">cv. Daliak</strain>
    </source>
</reference>
<dbReference type="GO" id="GO:0051015">
    <property type="term" value="F:actin filament binding"/>
    <property type="evidence" value="ECO:0007669"/>
    <property type="project" value="TreeGrafter"/>
</dbReference>
<dbReference type="Gene3D" id="1.20.58.530">
    <property type="match status" value="2"/>
</dbReference>
<dbReference type="SUPFAM" id="SSF52540">
    <property type="entry name" value="P-loop containing nucleoside triphosphate hydrolases"/>
    <property type="match status" value="2"/>
</dbReference>
<evidence type="ECO:0000256" key="4">
    <source>
        <dbReference type="ARBA" id="ARBA00023123"/>
    </source>
</evidence>
<proteinExistence type="inferred from homology"/>
<dbReference type="PANTHER" id="PTHR13140">
    <property type="entry name" value="MYOSIN"/>
    <property type="match status" value="1"/>
</dbReference>
<dbReference type="InterPro" id="IPR000048">
    <property type="entry name" value="IQ_motif_EF-hand-BS"/>
</dbReference>
<dbReference type="SUPFAM" id="SSF57997">
    <property type="entry name" value="Tropomyosin"/>
    <property type="match status" value="1"/>
</dbReference>
<dbReference type="GO" id="GO:0005886">
    <property type="term" value="C:plasma membrane"/>
    <property type="evidence" value="ECO:0007669"/>
    <property type="project" value="TreeGrafter"/>
</dbReference>
<dbReference type="SMART" id="SM00242">
    <property type="entry name" value="MYSc"/>
    <property type="match status" value="1"/>
</dbReference>
<feature type="coiled-coil region" evidence="8">
    <location>
        <begin position="542"/>
        <end position="597"/>
    </location>
</feature>
<keyword evidence="4 7" id="KW-0518">Myosin</keyword>
<dbReference type="PROSITE" id="PS50096">
    <property type="entry name" value="IQ"/>
    <property type="match status" value="3"/>
</dbReference>
<keyword evidence="6 7" id="KW-0009">Actin-binding</keyword>
<dbReference type="InterPro" id="IPR001609">
    <property type="entry name" value="Myosin_head_motor_dom-like"/>
</dbReference>
<evidence type="ECO:0000259" key="10">
    <source>
        <dbReference type="PROSITE" id="PS51456"/>
    </source>
</evidence>
<keyword evidence="1" id="KW-0547">Nucleotide-binding</keyword>
<dbReference type="AlphaFoldDB" id="A0A2Z6NTD6"/>
<evidence type="ECO:0000256" key="6">
    <source>
        <dbReference type="ARBA" id="ARBA00023203"/>
    </source>
</evidence>
<evidence type="ECO:0000256" key="9">
    <source>
        <dbReference type="SAM" id="MobiDB-lite"/>
    </source>
</evidence>
<dbReference type="EMBL" id="DF974260">
    <property type="protein sequence ID" value="GAU46876.1"/>
    <property type="molecule type" value="Genomic_DNA"/>
</dbReference>
<comment type="caution">
    <text evidence="7">Lacks conserved residue(s) required for the propagation of feature annotation.</text>
</comment>
<dbReference type="Gene3D" id="3.40.850.10">
    <property type="entry name" value="Kinesin motor domain"/>
    <property type="match status" value="3"/>
</dbReference>
<dbReference type="InterPro" id="IPR036961">
    <property type="entry name" value="Kinesin_motor_dom_sf"/>
</dbReference>
<dbReference type="PROSITE" id="PS51456">
    <property type="entry name" value="MYOSIN_MOTOR"/>
    <property type="match status" value="2"/>
</dbReference>
<dbReference type="GO" id="GO:0000146">
    <property type="term" value="F:microfilament motor activity"/>
    <property type="evidence" value="ECO:0007669"/>
    <property type="project" value="TreeGrafter"/>
</dbReference>
<dbReference type="Proteomes" id="UP000242715">
    <property type="component" value="Unassembled WGS sequence"/>
</dbReference>
<sequence>MMQSNPVLEAFGNAKTVRNDNSRCDPNAVEVALRKRVMITPEEIIERSLDPLAATVSRDGLAKTLYSRLFDWLVQKINLSIGQDPDSKCLIGVLDIYGFESFQTNSFEQFCINFTNEKLQQHFNQHVFKMEQEEYTKEEIDWSYLEFVDNQDVLDLIEKKPGGIVALLDEAWVKECERISSLVQCPTAMMNRELQLQHLMEALNLTEPHYIRCVKPNTLLKPGIFENMNVMHQLRSGGVLEAVRIKCAGFPTHRTFHEFLTRVGILAPEILHGNFEEKESCKKILEKIGLTGYQIGKTKIFLRAGHMAELDARRAYMLNNSATIIQKQTKTYFSRKTYIALRDSSIFVQSICRGELARIQYYHMKRKAAAIKIQTYTRRRLARNNYLKLRKCVLVLKSGFQALAARRARDIWQRRKQTKASTSIQSYWRRHKALFNYQNLKKAALISQSVNRSSDEHEQKVVEISVENECPSVEESSNLLHEASPSSFQDNESIETIRVFPNPLRDTENNEAIRDFSSPLRDAENNEAIGDFSSPLKDTEKIEALSAEIKSLKVMLQEEKHKTDEYERKYVEAQGSCEELRKKLAETEKRVYQLQESLNRMISSMSNQVTELKTILSTSSRLSSTFRPIARVDVASSNSDTSSTDSDFTFPASVTNPEALSSAEPKLVVQDITAAEGS</sequence>
<dbReference type="SMART" id="SM00015">
    <property type="entry name" value="IQ"/>
    <property type="match status" value="4"/>
</dbReference>
<dbReference type="PANTHER" id="PTHR13140:SF766">
    <property type="entry name" value="MYOSIN MOTOR DOMAIN PROTEIN AND DIL DOMAIN PROTEIN"/>
    <property type="match status" value="1"/>
</dbReference>
<dbReference type="Gene3D" id="6.20.240.20">
    <property type="match status" value="1"/>
</dbReference>
<keyword evidence="5" id="KW-0505">Motor protein</keyword>
<keyword evidence="3" id="KW-0112">Calmodulin-binding</keyword>
<evidence type="ECO:0000313" key="11">
    <source>
        <dbReference type="EMBL" id="GAU46876.1"/>
    </source>
</evidence>
<dbReference type="GO" id="GO:0030048">
    <property type="term" value="P:actin filament-based movement"/>
    <property type="evidence" value="ECO:0007669"/>
    <property type="project" value="TreeGrafter"/>
</dbReference>
<dbReference type="GO" id="GO:0006897">
    <property type="term" value="P:endocytosis"/>
    <property type="evidence" value="ECO:0007669"/>
    <property type="project" value="TreeGrafter"/>
</dbReference>
<feature type="domain" description="Myosin motor" evidence="10">
    <location>
        <begin position="1"/>
        <end position="171"/>
    </location>
</feature>
<feature type="region of interest" description="Disordered" evidence="9">
    <location>
        <begin position="635"/>
        <end position="663"/>
    </location>
</feature>
<dbReference type="GO" id="GO:0016459">
    <property type="term" value="C:myosin complex"/>
    <property type="evidence" value="ECO:0007669"/>
    <property type="project" value="UniProtKB-KW"/>
</dbReference>
<accession>A0A2Z6NTD6</accession>
<keyword evidence="2" id="KW-0067">ATP-binding</keyword>
<evidence type="ECO:0000256" key="2">
    <source>
        <dbReference type="ARBA" id="ARBA00022840"/>
    </source>
</evidence>
<keyword evidence="12" id="KW-1185">Reference proteome</keyword>
<feature type="non-terminal residue" evidence="11">
    <location>
        <position position="678"/>
    </location>
</feature>
<dbReference type="GO" id="GO:0005524">
    <property type="term" value="F:ATP binding"/>
    <property type="evidence" value="ECO:0007669"/>
    <property type="project" value="UniProtKB-KW"/>
</dbReference>
<feature type="compositionally biased region" description="Low complexity" evidence="9">
    <location>
        <begin position="636"/>
        <end position="650"/>
    </location>
</feature>
<feature type="region of interest" description="Actin-binding" evidence="7">
    <location>
        <begin position="196"/>
        <end position="218"/>
    </location>
</feature>
<evidence type="ECO:0000256" key="5">
    <source>
        <dbReference type="ARBA" id="ARBA00023175"/>
    </source>
</evidence>
<feature type="domain" description="Myosin motor" evidence="10">
    <location>
        <begin position="195"/>
        <end position="315"/>
    </location>
</feature>
<dbReference type="GO" id="GO:0005737">
    <property type="term" value="C:cytoplasm"/>
    <property type="evidence" value="ECO:0007669"/>
    <property type="project" value="TreeGrafter"/>
</dbReference>